<dbReference type="InterPro" id="IPR044033">
    <property type="entry name" value="GpV-like_apex"/>
</dbReference>
<dbReference type="Proteomes" id="UP001589858">
    <property type="component" value="Unassembled WGS sequence"/>
</dbReference>
<dbReference type="InterPro" id="IPR006531">
    <property type="entry name" value="Gp5/Vgr_OB"/>
</dbReference>
<dbReference type="Pfam" id="PF04717">
    <property type="entry name" value="Phage_base_V"/>
    <property type="match status" value="1"/>
</dbReference>
<protein>
    <submittedName>
        <fullName evidence="2">Phage baseplate assembly protein V</fullName>
    </submittedName>
</protein>
<evidence type="ECO:0000313" key="3">
    <source>
        <dbReference type="Proteomes" id="UP001589858"/>
    </source>
</evidence>
<dbReference type="InterPro" id="IPR013046">
    <property type="entry name" value="GpV/Gp45"/>
</dbReference>
<dbReference type="Gene3D" id="2.40.50.230">
    <property type="entry name" value="Gp5 N-terminal domain"/>
    <property type="match status" value="1"/>
</dbReference>
<dbReference type="NCBIfam" id="TIGR01644">
    <property type="entry name" value="phage_P2_V"/>
    <property type="match status" value="1"/>
</dbReference>
<dbReference type="InterPro" id="IPR037026">
    <property type="entry name" value="Vgr_OB-fold_dom_sf"/>
</dbReference>
<keyword evidence="3" id="KW-1185">Reference proteome</keyword>
<reference evidence="2 3" key="1">
    <citation type="submission" date="2024-09" db="EMBL/GenBank/DDBJ databases">
        <authorList>
            <person name="Sun Q."/>
            <person name="Mori K."/>
        </authorList>
    </citation>
    <scope>NUCLEOTIDE SEQUENCE [LARGE SCALE GENOMIC DNA]</scope>
    <source>
        <strain evidence="2 3">CICC 11035S</strain>
    </source>
</reference>
<dbReference type="RefSeq" id="WP_379489403.1">
    <property type="nucleotide sequence ID" value="NZ_JBHLTM010000071.1"/>
</dbReference>
<name>A0ABV6SBC5_9SPHN</name>
<sequence length="179" mass="18125">MRTPEDAPTDPDALARYATVASVDLAAARCTVMLDDDVESPPLPWAAPRMGETRVWLPPSLGEQVLVICPAGEIGAGIVVGAVPSDANPAPIDEPVALIRFKDGAVISYDPDASELLIQLPSGGTTVLASDGGVDIVGDVNVTGKITASDDVLAGSISLKNHKHTGVAAGTAQSGAPVP</sequence>
<gene>
    <name evidence="2" type="ORF">ACFFF8_18365</name>
</gene>
<proteinExistence type="predicted"/>
<dbReference type="EMBL" id="JBHLTM010000071">
    <property type="protein sequence ID" value="MFC0686554.1"/>
    <property type="molecule type" value="Genomic_DNA"/>
</dbReference>
<comment type="caution">
    <text evidence="2">The sequence shown here is derived from an EMBL/GenBank/DDBJ whole genome shotgun (WGS) entry which is preliminary data.</text>
</comment>
<evidence type="ECO:0000259" key="1">
    <source>
        <dbReference type="Pfam" id="PF04717"/>
    </source>
</evidence>
<organism evidence="2 3">
    <name type="scientific">Novosphingobium clariflavum</name>
    <dbReference type="NCBI Taxonomy" id="2029884"/>
    <lineage>
        <taxon>Bacteria</taxon>
        <taxon>Pseudomonadati</taxon>
        <taxon>Pseudomonadota</taxon>
        <taxon>Alphaproteobacteria</taxon>
        <taxon>Sphingomonadales</taxon>
        <taxon>Sphingomonadaceae</taxon>
        <taxon>Novosphingobium</taxon>
    </lineage>
</organism>
<accession>A0ABV6SBC5</accession>
<feature type="domain" description="Gp5/Type VI secretion system Vgr protein OB-fold" evidence="1">
    <location>
        <begin position="18"/>
        <end position="83"/>
    </location>
</feature>
<evidence type="ECO:0000313" key="2">
    <source>
        <dbReference type="EMBL" id="MFC0686554.1"/>
    </source>
</evidence>
<dbReference type="Pfam" id="PF18946">
    <property type="entry name" value="Apex"/>
    <property type="match status" value="1"/>
</dbReference>
<dbReference type="Gene3D" id="6.20.150.10">
    <property type="match status" value="1"/>
</dbReference>